<gene>
    <name evidence="1" type="ORF">Syun_010727</name>
</gene>
<dbReference type="GO" id="GO:0030246">
    <property type="term" value="F:carbohydrate binding"/>
    <property type="evidence" value="ECO:0007669"/>
    <property type="project" value="InterPro"/>
</dbReference>
<proteinExistence type="predicted"/>
<dbReference type="Proteomes" id="UP001420932">
    <property type="component" value="Unassembled WGS sequence"/>
</dbReference>
<protein>
    <submittedName>
        <fullName evidence="1">Uncharacterized protein</fullName>
    </submittedName>
</protein>
<evidence type="ECO:0000313" key="1">
    <source>
        <dbReference type="EMBL" id="KAK9152418.1"/>
    </source>
</evidence>
<dbReference type="PANTHER" id="PTHR48478">
    <property type="entry name" value="LECTIN-LIKE"/>
    <property type="match status" value="1"/>
</dbReference>
<dbReference type="InterPro" id="IPR052147">
    <property type="entry name" value="PP2-like/Lectin"/>
</dbReference>
<sequence>MGANSSQLDGGHHQATENEIEILGEREKQIVIASNKNDSSKPKLPHNYEDIIKEADSSISEVSPEKILDRLHSGVFLNQKRKKYWVEKNKGLNCFMLYARNLSITWAEDKRYWNWPYAVETASNNDEVMVDVAQLVNVCWLELQGKFNLSNLSPETTYEVVFVVMLKDPACGWEVPVNVKLQLPSGETQVHKVDLMRKPRADWIEIYVGEFKTFPPNNNGEVHFSMFEFEGGKWKRGLLVKGVIIRPKS</sequence>
<keyword evidence="2" id="KW-1185">Reference proteome</keyword>
<dbReference type="EMBL" id="JBBNAF010000004">
    <property type="protein sequence ID" value="KAK9152418.1"/>
    <property type="molecule type" value="Genomic_DNA"/>
</dbReference>
<name>A0AAP0KIK3_9MAGN</name>
<dbReference type="InterPro" id="IPR025886">
    <property type="entry name" value="PP2-like"/>
</dbReference>
<dbReference type="AlphaFoldDB" id="A0AAP0KIK3"/>
<reference evidence="1 2" key="1">
    <citation type="submission" date="2024-01" db="EMBL/GenBank/DDBJ databases">
        <title>Genome assemblies of Stephania.</title>
        <authorList>
            <person name="Yang L."/>
        </authorList>
    </citation>
    <scope>NUCLEOTIDE SEQUENCE [LARGE SCALE GENOMIC DNA]</scope>
    <source>
        <strain evidence="1">YNDBR</strain>
        <tissue evidence="1">Leaf</tissue>
    </source>
</reference>
<accession>A0AAP0KIK3</accession>
<evidence type="ECO:0000313" key="2">
    <source>
        <dbReference type="Proteomes" id="UP001420932"/>
    </source>
</evidence>
<comment type="caution">
    <text evidence="1">The sequence shown here is derived from an EMBL/GenBank/DDBJ whole genome shotgun (WGS) entry which is preliminary data.</text>
</comment>
<dbReference type="Pfam" id="PF14299">
    <property type="entry name" value="PP2"/>
    <property type="match status" value="1"/>
</dbReference>
<dbReference type="PANTHER" id="PTHR48478:SF1">
    <property type="entry name" value="LECTIN-LIKE"/>
    <property type="match status" value="1"/>
</dbReference>
<organism evidence="1 2">
    <name type="scientific">Stephania yunnanensis</name>
    <dbReference type="NCBI Taxonomy" id="152371"/>
    <lineage>
        <taxon>Eukaryota</taxon>
        <taxon>Viridiplantae</taxon>
        <taxon>Streptophyta</taxon>
        <taxon>Embryophyta</taxon>
        <taxon>Tracheophyta</taxon>
        <taxon>Spermatophyta</taxon>
        <taxon>Magnoliopsida</taxon>
        <taxon>Ranunculales</taxon>
        <taxon>Menispermaceae</taxon>
        <taxon>Menispermoideae</taxon>
        <taxon>Cissampelideae</taxon>
        <taxon>Stephania</taxon>
    </lineage>
</organism>